<dbReference type="InterPro" id="IPR006442">
    <property type="entry name" value="Antitoxin_Phd/YefM"/>
</dbReference>
<keyword evidence="4" id="KW-1185">Reference proteome</keyword>
<organism evidence="3 4">
    <name type="scientific">Rhodoplanes elegans</name>
    <dbReference type="NCBI Taxonomy" id="29408"/>
    <lineage>
        <taxon>Bacteria</taxon>
        <taxon>Pseudomonadati</taxon>
        <taxon>Pseudomonadota</taxon>
        <taxon>Alphaproteobacteria</taxon>
        <taxon>Hyphomicrobiales</taxon>
        <taxon>Nitrobacteraceae</taxon>
        <taxon>Rhodoplanes</taxon>
    </lineage>
</organism>
<gene>
    <name evidence="3" type="ORF">CH338_22530</name>
</gene>
<evidence type="ECO:0000256" key="1">
    <source>
        <dbReference type="ARBA" id="ARBA00009981"/>
    </source>
</evidence>
<evidence type="ECO:0000256" key="2">
    <source>
        <dbReference type="RuleBase" id="RU362080"/>
    </source>
</evidence>
<proteinExistence type="inferred from homology"/>
<dbReference type="RefSeq" id="WP_111359331.1">
    <property type="nucleotide sequence ID" value="NZ_NHSK01000231.1"/>
</dbReference>
<sequence>MIRVSSKDFGREVERYEDVALREPVVVTRDGRDRTVMISADEYRRLKRRDREVLGVEDFSDADAEAVRLAAPAADAAAFDHEVET</sequence>
<dbReference type="AlphaFoldDB" id="A0A327K718"/>
<dbReference type="Proteomes" id="UP000248863">
    <property type="component" value="Unassembled WGS sequence"/>
</dbReference>
<comment type="similarity">
    <text evidence="1 2">Belongs to the phD/YefM antitoxin family.</text>
</comment>
<comment type="function">
    <text evidence="2">Antitoxin component of a type II toxin-antitoxin (TA) system.</text>
</comment>
<dbReference type="Pfam" id="PF02604">
    <property type="entry name" value="PhdYeFM_antitox"/>
    <property type="match status" value="1"/>
</dbReference>
<dbReference type="Gene3D" id="3.40.1620.10">
    <property type="entry name" value="YefM-like domain"/>
    <property type="match status" value="1"/>
</dbReference>
<comment type="caution">
    <text evidence="3">The sequence shown here is derived from an EMBL/GenBank/DDBJ whole genome shotgun (WGS) entry which is preliminary data.</text>
</comment>
<accession>A0A327K718</accession>
<reference evidence="3 4" key="1">
    <citation type="submission" date="2017-07" db="EMBL/GenBank/DDBJ databases">
        <title>Draft Genome Sequences of Select Purple Nonsulfur Bacteria.</title>
        <authorList>
            <person name="Lasarre B."/>
            <person name="Mckinlay J.B."/>
        </authorList>
    </citation>
    <scope>NUCLEOTIDE SEQUENCE [LARGE SCALE GENOMIC DNA]</scope>
    <source>
        <strain evidence="3 4">DSM 11907</strain>
    </source>
</reference>
<dbReference type="SUPFAM" id="SSF143120">
    <property type="entry name" value="YefM-like"/>
    <property type="match status" value="1"/>
</dbReference>
<name>A0A327K718_9BRAD</name>
<dbReference type="EMBL" id="NPEU01000359">
    <property type="protein sequence ID" value="RAI33465.1"/>
    <property type="molecule type" value="Genomic_DNA"/>
</dbReference>
<evidence type="ECO:0000313" key="3">
    <source>
        <dbReference type="EMBL" id="RAI33465.1"/>
    </source>
</evidence>
<evidence type="ECO:0000313" key="4">
    <source>
        <dbReference type="Proteomes" id="UP000248863"/>
    </source>
</evidence>
<dbReference type="InterPro" id="IPR036165">
    <property type="entry name" value="YefM-like_sf"/>
</dbReference>
<protein>
    <recommendedName>
        <fullName evidence="2">Antitoxin</fullName>
    </recommendedName>
</protein>